<keyword evidence="7" id="KW-0460">Magnesium</keyword>
<dbReference type="InterPro" id="IPR031322">
    <property type="entry name" value="Shikimate/glucono_kinase"/>
</dbReference>
<feature type="binding site" evidence="7">
    <location>
        <position position="56"/>
    </location>
    <ligand>
        <name>substrate</name>
    </ligand>
</feature>
<feature type="binding site" evidence="7">
    <location>
        <position position="78"/>
    </location>
    <ligand>
        <name>substrate</name>
    </ligand>
</feature>
<comment type="function">
    <text evidence="7">Catalyzes the specific phosphorylation of the 3-hydroxyl group of shikimic acid using ATP as a cosubstrate.</text>
</comment>
<sequence>MNIILIGMPGSGKTTIGKSLALALEMDFRDLDCIIEEETGRSITDIFRESGESYFRDLEEEVCMKASLLENTVISTGGGAVLRQGGITLLKGSGKVVFLDTPVDTIMKRTDFSGRPLLKDDASRIRRLYEERISLYRSYADIVLDNSGNPDETLKNAVNILDRV</sequence>
<comment type="subunit">
    <text evidence="7">Monomer.</text>
</comment>
<evidence type="ECO:0000313" key="8">
    <source>
        <dbReference type="EMBL" id="MBP1919940.1"/>
    </source>
</evidence>
<comment type="cofactor">
    <cofactor evidence="7">
        <name>Mg(2+)</name>
        <dbReference type="ChEBI" id="CHEBI:18420"/>
    </cofactor>
    <text evidence="7">Binds 1 Mg(2+) ion per subunit.</text>
</comment>
<evidence type="ECO:0000256" key="6">
    <source>
        <dbReference type="ARBA" id="ARBA00023141"/>
    </source>
</evidence>
<accession>A0ABS4G6N3</accession>
<comment type="subcellular location">
    <subcellularLocation>
        <location evidence="7">Cytoplasm</location>
    </subcellularLocation>
</comment>
<dbReference type="RefSeq" id="WP_209460125.1">
    <property type="nucleotide sequence ID" value="NZ_JAGGKC010000021.1"/>
</dbReference>
<dbReference type="EC" id="2.7.1.71" evidence="7"/>
<feature type="binding site" evidence="7">
    <location>
        <position position="14"/>
    </location>
    <ligand>
        <name>Mg(2+)</name>
        <dbReference type="ChEBI" id="CHEBI:18420"/>
    </ligand>
</feature>
<feature type="binding site" evidence="7">
    <location>
        <begin position="10"/>
        <end position="15"/>
    </location>
    <ligand>
        <name>ATP</name>
        <dbReference type="ChEBI" id="CHEBI:30616"/>
    </ligand>
</feature>
<dbReference type="PANTHER" id="PTHR21087">
    <property type="entry name" value="SHIKIMATE KINASE"/>
    <property type="match status" value="1"/>
</dbReference>
<comment type="caution">
    <text evidence="7">Lacks conserved residue(s) required for the propagation of feature annotation.</text>
</comment>
<dbReference type="CDD" id="cd00464">
    <property type="entry name" value="SK"/>
    <property type="match status" value="1"/>
</dbReference>
<evidence type="ECO:0000256" key="1">
    <source>
        <dbReference type="ARBA" id="ARBA00022605"/>
    </source>
</evidence>
<comment type="pathway">
    <text evidence="7">Metabolic intermediate biosynthesis; chorismate biosynthesis; chorismate from D-erythrose 4-phosphate and phosphoenolpyruvate: step 5/7.</text>
</comment>
<keyword evidence="7" id="KW-0479">Metal-binding</keyword>
<keyword evidence="4 7" id="KW-0418">Kinase</keyword>
<organism evidence="8 9">
    <name type="scientific">Youngiibacter multivorans</name>
    <dbReference type="NCBI Taxonomy" id="937251"/>
    <lineage>
        <taxon>Bacteria</taxon>
        <taxon>Bacillati</taxon>
        <taxon>Bacillota</taxon>
        <taxon>Clostridia</taxon>
        <taxon>Eubacteriales</taxon>
        <taxon>Clostridiaceae</taxon>
        <taxon>Youngiibacter</taxon>
    </lineage>
</organism>
<evidence type="ECO:0000256" key="5">
    <source>
        <dbReference type="ARBA" id="ARBA00022840"/>
    </source>
</evidence>
<name>A0ABS4G6N3_9CLOT</name>
<evidence type="ECO:0000256" key="7">
    <source>
        <dbReference type="HAMAP-Rule" id="MF_00109"/>
    </source>
</evidence>
<feature type="binding site" evidence="7">
    <location>
        <position position="132"/>
    </location>
    <ligand>
        <name>substrate</name>
    </ligand>
</feature>
<dbReference type="Pfam" id="PF01202">
    <property type="entry name" value="SKI"/>
    <property type="match status" value="1"/>
</dbReference>
<dbReference type="GO" id="GO:0004765">
    <property type="term" value="F:shikimate kinase activity"/>
    <property type="evidence" value="ECO:0007669"/>
    <property type="project" value="UniProtKB-EC"/>
</dbReference>
<proteinExistence type="inferred from homology"/>
<dbReference type="PRINTS" id="PR01100">
    <property type="entry name" value="SHIKIMTKNASE"/>
</dbReference>
<comment type="caution">
    <text evidence="8">The sequence shown here is derived from an EMBL/GenBank/DDBJ whole genome shotgun (WGS) entry which is preliminary data.</text>
</comment>
<keyword evidence="1 7" id="KW-0028">Amino-acid biosynthesis</keyword>
<dbReference type="PANTHER" id="PTHR21087:SF16">
    <property type="entry name" value="SHIKIMATE KINASE 1, CHLOROPLASTIC"/>
    <property type="match status" value="1"/>
</dbReference>
<comment type="similarity">
    <text evidence="7">Belongs to the shikimate kinase family.</text>
</comment>
<evidence type="ECO:0000256" key="3">
    <source>
        <dbReference type="ARBA" id="ARBA00022741"/>
    </source>
</evidence>
<keyword evidence="6 7" id="KW-0057">Aromatic amino acid biosynthesis</keyword>
<dbReference type="InterPro" id="IPR027417">
    <property type="entry name" value="P-loop_NTPase"/>
</dbReference>
<dbReference type="HAMAP" id="MF_00109">
    <property type="entry name" value="Shikimate_kinase"/>
    <property type="match status" value="1"/>
</dbReference>
<dbReference type="InterPro" id="IPR000623">
    <property type="entry name" value="Shikimate_kinase/TSH1"/>
</dbReference>
<comment type="catalytic activity">
    <reaction evidence="7">
        <text>shikimate + ATP = 3-phosphoshikimate + ADP + H(+)</text>
        <dbReference type="Rhea" id="RHEA:13121"/>
        <dbReference type="ChEBI" id="CHEBI:15378"/>
        <dbReference type="ChEBI" id="CHEBI:30616"/>
        <dbReference type="ChEBI" id="CHEBI:36208"/>
        <dbReference type="ChEBI" id="CHEBI:145989"/>
        <dbReference type="ChEBI" id="CHEBI:456216"/>
        <dbReference type="EC" id="2.7.1.71"/>
    </reaction>
</comment>
<keyword evidence="7" id="KW-0963">Cytoplasm</keyword>
<gene>
    <name evidence="7" type="primary">aroK</name>
    <name evidence="8" type="ORF">J2Z34_002436</name>
</gene>
<dbReference type="EMBL" id="JAGGKC010000021">
    <property type="protein sequence ID" value="MBP1919940.1"/>
    <property type="molecule type" value="Genomic_DNA"/>
</dbReference>
<dbReference type="SUPFAM" id="SSF52540">
    <property type="entry name" value="P-loop containing nucleoside triphosphate hydrolases"/>
    <property type="match status" value="1"/>
</dbReference>
<keyword evidence="9" id="KW-1185">Reference proteome</keyword>
<reference evidence="8 9" key="1">
    <citation type="submission" date="2021-03" db="EMBL/GenBank/DDBJ databases">
        <title>Genomic Encyclopedia of Type Strains, Phase IV (KMG-IV): sequencing the most valuable type-strain genomes for metagenomic binning, comparative biology and taxonomic classification.</title>
        <authorList>
            <person name="Goeker M."/>
        </authorList>
    </citation>
    <scope>NUCLEOTIDE SEQUENCE [LARGE SCALE GENOMIC DNA]</scope>
    <source>
        <strain evidence="8 9">DSM 6139</strain>
    </source>
</reference>
<evidence type="ECO:0000313" key="9">
    <source>
        <dbReference type="Proteomes" id="UP001519271"/>
    </source>
</evidence>
<dbReference type="Gene3D" id="3.40.50.300">
    <property type="entry name" value="P-loop containing nucleotide triphosphate hydrolases"/>
    <property type="match status" value="1"/>
</dbReference>
<protein>
    <recommendedName>
        <fullName evidence="7">Shikimate kinase</fullName>
        <shortName evidence="7">SK</shortName>
        <ecNumber evidence="7">2.7.1.71</ecNumber>
    </recommendedName>
</protein>
<keyword evidence="3 7" id="KW-0547">Nucleotide-binding</keyword>
<feature type="binding site" evidence="7">
    <location>
        <position position="115"/>
    </location>
    <ligand>
        <name>ATP</name>
        <dbReference type="ChEBI" id="CHEBI:30616"/>
    </ligand>
</feature>
<keyword evidence="2 7" id="KW-0808">Transferase</keyword>
<evidence type="ECO:0000256" key="2">
    <source>
        <dbReference type="ARBA" id="ARBA00022679"/>
    </source>
</evidence>
<evidence type="ECO:0000256" key="4">
    <source>
        <dbReference type="ARBA" id="ARBA00022777"/>
    </source>
</evidence>
<dbReference type="Proteomes" id="UP001519271">
    <property type="component" value="Unassembled WGS sequence"/>
</dbReference>
<keyword evidence="5 7" id="KW-0067">ATP-binding</keyword>
<feature type="binding site" evidence="7">
    <location>
        <position position="32"/>
    </location>
    <ligand>
        <name>substrate</name>
    </ligand>
</feature>